<keyword evidence="2" id="KW-0812">Transmembrane</keyword>
<comment type="caution">
    <text evidence="3">The sequence shown here is derived from an EMBL/GenBank/DDBJ whole genome shotgun (WGS) entry which is preliminary data.</text>
</comment>
<feature type="transmembrane region" description="Helical" evidence="2">
    <location>
        <begin position="259"/>
        <end position="280"/>
    </location>
</feature>
<feature type="region of interest" description="Disordered" evidence="1">
    <location>
        <begin position="1"/>
        <end position="69"/>
    </location>
</feature>
<dbReference type="AlphaFoldDB" id="A0A9P5VMJ6"/>
<dbReference type="EMBL" id="JAAAUY010000283">
    <property type="protein sequence ID" value="KAF9332080.1"/>
    <property type="molecule type" value="Genomic_DNA"/>
</dbReference>
<keyword evidence="2" id="KW-0472">Membrane</keyword>
<feature type="compositionally biased region" description="Pro residues" evidence="1">
    <location>
        <begin position="49"/>
        <end position="68"/>
    </location>
</feature>
<keyword evidence="2" id="KW-1133">Transmembrane helix</keyword>
<evidence type="ECO:0000313" key="3">
    <source>
        <dbReference type="EMBL" id="KAF9332080.1"/>
    </source>
</evidence>
<gene>
    <name evidence="3" type="ORF">BG006_005056</name>
</gene>
<reference evidence="3" key="1">
    <citation type="journal article" date="2020" name="Fungal Divers.">
        <title>Resolving the Mortierellaceae phylogeny through synthesis of multi-gene phylogenetics and phylogenomics.</title>
        <authorList>
            <person name="Vandepol N."/>
            <person name="Liber J."/>
            <person name="Desiro A."/>
            <person name="Na H."/>
            <person name="Kennedy M."/>
            <person name="Barry K."/>
            <person name="Grigoriev I.V."/>
            <person name="Miller A.N."/>
            <person name="O'Donnell K."/>
            <person name="Stajich J.E."/>
            <person name="Bonito G."/>
        </authorList>
    </citation>
    <scope>NUCLEOTIDE SEQUENCE</scope>
    <source>
        <strain evidence="3">NVP1</strain>
    </source>
</reference>
<accession>A0A9P5VMJ6</accession>
<protein>
    <submittedName>
        <fullName evidence="3">Uncharacterized protein</fullName>
    </submittedName>
</protein>
<proteinExistence type="predicted"/>
<evidence type="ECO:0000256" key="1">
    <source>
        <dbReference type="SAM" id="MobiDB-lite"/>
    </source>
</evidence>
<dbReference type="Proteomes" id="UP000696485">
    <property type="component" value="Unassembled WGS sequence"/>
</dbReference>
<sequence length="311" mass="34347">MATLLLMRTNAQTPASQQSLPQPAATTTTSSTSSASATTTSSSSSPASPTTPPIAVPTPGPAKNPRPPGTFNCLSTPKCKDSEECYVLDDGLVCLDKELNWGYILARNESGIPSVPSWRGPRFSLDSNCTYFQMPNSKYPDLAQTVYDLILGTLPKDLLLSELDKVIVNWYTLFSNCGERLSCNVGKCQPRPLLGQSCTSSWQCNPQALGLNENNYPISTANATQVRCEYEGGFKSANQTCQILHREPPRQGASGGFSAWYVILPVVLVLVLIYFGTVLYQRRKRKDKIRKWSRRVEDGNDFHMQTYDEIR</sequence>
<name>A0A9P5VMJ6_9FUNG</name>
<evidence type="ECO:0000313" key="4">
    <source>
        <dbReference type="Proteomes" id="UP000696485"/>
    </source>
</evidence>
<feature type="compositionally biased region" description="Polar residues" evidence="1">
    <location>
        <begin position="9"/>
        <end position="21"/>
    </location>
</feature>
<keyword evidence="4" id="KW-1185">Reference proteome</keyword>
<evidence type="ECO:0000256" key="2">
    <source>
        <dbReference type="SAM" id="Phobius"/>
    </source>
</evidence>
<organism evidence="3 4">
    <name type="scientific">Podila minutissima</name>
    <dbReference type="NCBI Taxonomy" id="64525"/>
    <lineage>
        <taxon>Eukaryota</taxon>
        <taxon>Fungi</taxon>
        <taxon>Fungi incertae sedis</taxon>
        <taxon>Mucoromycota</taxon>
        <taxon>Mortierellomycotina</taxon>
        <taxon>Mortierellomycetes</taxon>
        <taxon>Mortierellales</taxon>
        <taxon>Mortierellaceae</taxon>
        <taxon>Podila</taxon>
    </lineage>
</organism>
<feature type="compositionally biased region" description="Low complexity" evidence="1">
    <location>
        <begin position="23"/>
        <end position="48"/>
    </location>
</feature>